<dbReference type="InterPro" id="IPR036388">
    <property type="entry name" value="WH-like_DNA-bd_sf"/>
</dbReference>
<dbReference type="EMBL" id="GL732575">
    <property type="protein sequence ID" value="EFX75453.1"/>
    <property type="molecule type" value="Genomic_DNA"/>
</dbReference>
<accession>E9GYP5</accession>
<evidence type="ECO:0000259" key="7">
    <source>
        <dbReference type="Pfam" id="PF08784"/>
    </source>
</evidence>
<evidence type="ECO:0000313" key="9">
    <source>
        <dbReference type="Proteomes" id="UP000000305"/>
    </source>
</evidence>
<comment type="subcellular location">
    <subcellularLocation>
        <location evidence="1">Nucleus</location>
    </subcellularLocation>
</comment>
<dbReference type="AlphaFoldDB" id="E9GYP5"/>
<keyword evidence="9" id="KW-1185">Reference proteome</keyword>
<name>E9GYP5_DAPPU</name>
<feature type="domain" description="OB" evidence="6">
    <location>
        <begin position="70"/>
        <end position="140"/>
    </location>
</feature>
<dbReference type="InterPro" id="IPR012340">
    <property type="entry name" value="NA-bd_OB-fold"/>
</dbReference>
<protein>
    <recommendedName>
        <fullName evidence="10">Replication protein A C-terminal domain-containing protein</fullName>
    </recommendedName>
</protein>
<dbReference type="HOGENOM" id="CLU_051033_1_1_1"/>
<dbReference type="GO" id="GO:0006260">
    <property type="term" value="P:DNA replication"/>
    <property type="evidence" value="ECO:0000318"/>
    <property type="project" value="GO_Central"/>
</dbReference>
<dbReference type="PANTHER" id="PTHR13989">
    <property type="entry name" value="REPLICATION PROTEIN A-RELATED"/>
    <property type="match status" value="1"/>
</dbReference>
<dbReference type="Pfam" id="PF01336">
    <property type="entry name" value="tRNA_anti-codon"/>
    <property type="match status" value="1"/>
</dbReference>
<evidence type="ECO:0000313" key="8">
    <source>
        <dbReference type="EMBL" id="EFX75453.1"/>
    </source>
</evidence>
<dbReference type="CDD" id="cd04478">
    <property type="entry name" value="RPA2_DBD_D"/>
    <property type="match status" value="1"/>
</dbReference>
<dbReference type="Gene3D" id="1.10.10.10">
    <property type="entry name" value="Winged helix-like DNA-binding domain superfamily/Winged helix DNA-binding domain"/>
    <property type="match status" value="1"/>
</dbReference>
<evidence type="ECO:0000256" key="5">
    <source>
        <dbReference type="ARBA" id="ARBA00023242"/>
    </source>
</evidence>
<dbReference type="FunFam" id="1.10.10.10:FF:000168">
    <property type="entry name" value="Replication protein A 32 kDa subunit"/>
    <property type="match status" value="1"/>
</dbReference>
<evidence type="ECO:0000256" key="2">
    <source>
        <dbReference type="ARBA" id="ARBA00007815"/>
    </source>
</evidence>
<dbReference type="GO" id="GO:0003697">
    <property type="term" value="F:single-stranded DNA binding"/>
    <property type="evidence" value="ECO:0000318"/>
    <property type="project" value="GO_Central"/>
</dbReference>
<dbReference type="Proteomes" id="UP000000305">
    <property type="component" value="Unassembled WGS sequence"/>
</dbReference>
<dbReference type="InterPro" id="IPR014646">
    <property type="entry name" value="Rfa2/RPA32"/>
</dbReference>
<dbReference type="GO" id="GO:0005662">
    <property type="term" value="C:DNA replication factor A complex"/>
    <property type="evidence" value="ECO:0000318"/>
    <property type="project" value="GO_Central"/>
</dbReference>
<keyword evidence="5" id="KW-0539">Nucleus</keyword>
<dbReference type="Gene3D" id="2.40.50.140">
    <property type="entry name" value="Nucleic acid-binding proteins"/>
    <property type="match status" value="1"/>
</dbReference>
<dbReference type="GO" id="GO:0000781">
    <property type="term" value="C:chromosome, telomeric region"/>
    <property type="evidence" value="ECO:0000318"/>
    <property type="project" value="GO_Central"/>
</dbReference>
<comment type="similarity">
    <text evidence="2">Belongs to the replication factor A protein 2 family.</text>
</comment>
<reference evidence="8 9" key="1">
    <citation type="journal article" date="2011" name="Science">
        <title>The ecoresponsive genome of Daphnia pulex.</title>
        <authorList>
            <person name="Colbourne J.K."/>
            <person name="Pfrender M.E."/>
            <person name="Gilbert D."/>
            <person name="Thomas W.K."/>
            <person name="Tucker A."/>
            <person name="Oakley T.H."/>
            <person name="Tokishita S."/>
            <person name="Aerts A."/>
            <person name="Arnold G.J."/>
            <person name="Basu M.K."/>
            <person name="Bauer D.J."/>
            <person name="Caceres C.E."/>
            <person name="Carmel L."/>
            <person name="Casola C."/>
            <person name="Choi J.H."/>
            <person name="Detter J.C."/>
            <person name="Dong Q."/>
            <person name="Dusheyko S."/>
            <person name="Eads B.D."/>
            <person name="Frohlich T."/>
            <person name="Geiler-Samerotte K.A."/>
            <person name="Gerlach D."/>
            <person name="Hatcher P."/>
            <person name="Jogdeo S."/>
            <person name="Krijgsveld J."/>
            <person name="Kriventseva E.V."/>
            <person name="Kultz D."/>
            <person name="Laforsch C."/>
            <person name="Lindquist E."/>
            <person name="Lopez J."/>
            <person name="Manak J.R."/>
            <person name="Muller J."/>
            <person name="Pangilinan J."/>
            <person name="Patwardhan R.P."/>
            <person name="Pitluck S."/>
            <person name="Pritham E.J."/>
            <person name="Rechtsteiner A."/>
            <person name="Rho M."/>
            <person name="Rogozin I.B."/>
            <person name="Sakarya O."/>
            <person name="Salamov A."/>
            <person name="Schaack S."/>
            <person name="Shapiro H."/>
            <person name="Shiga Y."/>
            <person name="Skalitzky C."/>
            <person name="Smith Z."/>
            <person name="Souvorov A."/>
            <person name="Sung W."/>
            <person name="Tang Z."/>
            <person name="Tsuchiya D."/>
            <person name="Tu H."/>
            <person name="Vos H."/>
            <person name="Wang M."/>
            <person name="Wolf Y.I."/>
            <person name="Yamagata H."/>
            <person name="Yamada T."/>
            <person name="Ye Y."/>
            <person name="Shaw J.R."/>
            <person name="Andrews J."/>
            <person name="Crease T.J."/>
            <person name="Tang H."/>
            <person name="Lucas S.M."/>
            <person name="Robertson H.M."/>
            <person name="Bork P."/>
            <person name="Koonin E.V."/>
            <person name="Zdobnov E.M."/>
            <person name="Grigoriev I.V."/>
            <person name="Lynch M."/>
            <person name="Boore J.L."/>
        </authorList>
    </citation>
    <scope>NUCLEOTIDE SEQUENCE [LARGE SCALE GENOMIC DNA]</scope>
</reference>
<feature type="domain" description="Replication protein A C-terminal" evidence="7">
    <location>
        <begin position="165"/>
        <end position="268"/>
    </location>
</feature>
<keyword evidence="4" id="KW-0238">DNA-binding</keyword>
<dbReference type="GO" id="GO:0006289">
    <property type="term" value="P:nucleotide-excision repair"/>
    <property type="evidence" value="ECO:0000318"/>
    <property type="project" value="GO_Central"/>
</dbReference>
<dbReference type="InterPro" id="IPR014892">
    <property type="entry name" value="RPA_C"/>
</dbReference>
<evidence type="ECO:0000256" key="4">
    <source>
        <dbReference type="ARBA" id="ARBA00023125"/>
    </source>
</evidence>
<dbReference type="InterPro" id="IPR004365">
    <property type="entry name" value="NA-bd_OB_tRNA"/>
</dbReference>
<dbReference type="SUPFAM" id="SSF50249">
    <property type="entry name" value="Nucleic acid-binding proteins"/>
    <property type="match status" value="1"/>
</dbReference>
<dbReference type="SUPFAM" id="SSF46785">
    <property type="entry name" value="Winged helix' DNA-binding domain"/>
    <property type="match status" value="1"/>
</dbReference>
<organism evidence="8 9">
    <name type="scientific">Daphnia pulex</name>
    <name type="common">Water flea</name>
    <dbReference type="NCBI Taxonomy" id="6669"/>
    <lineage>
        <taxon>Eukaryota</taxon>
        <taxon>Metazoa</taxon>
        <taxon>Ecdysozoa</taxon>
        <taxon>Arthropoda</taxon>
        <taxon>Crustacea</taxon>
        <taxon>Branchiopoda</taxon>
        <taxon>Diplostraca</taxon>
        <taxon>Cladocera</taxon>
        <taxon>Anomopoda</taxon>
        <taxon>Daphniidae</taxon>
        <taxon>Daphnia</taxon>
    </lineage>
</organism>
<dbReference type="eggNOG" id="KOG3108">
    <property type="taxonomic scope" value="Eukaryota"/>
</dbReference>
<keyword evidence="3" id="KW-0235">DNA replication</keyword>
<dbReference type="InParanoid" id="E9GYP5"/>
<dbReference type="InterPro" id="IPR040260">
    <property type="entry name" value="RFA2-like"/>
</dbReference>
<dbReference type="GO" id="GO:0042162">
    <property type="term" value="F:telomeric DNA binding"/>
    <property type="evidence" value="ECO:0000318"/>
    <property type="project" value="GO_Central"/>
</dbReference>
<dbReference type="InterPro" id="IPR036390">
    <property type="entry name" value="WH_DNA-bd_sf"/>
</dbReference>
<evidence type="ECO:0008006" key="10">
    <source>
        <dbReference type="Google" id="ProtNLM"/>
    </source>
</evidence>
<dbReference type="GO" id="GO:0000724">
    <property type="term" value="P:double-strand break repair via homologous recombination"/>
    <property type="evidence" value="ECO:0000318"/>
    <property type="project" value="GO_Central"/>
</dbReference>
<dbReference type="FunFam" id="2.40.50.140:FF:000611">
    <property type="entry name" value="Replication protein A 32 kDa subunit"/>
    <property type="match status" value="1"/>
</dbReference>
<dbReference type="Pfam" id="PF08784">
    <property type="entry name" value="RPA_C"/>
    <property type="match status" value="1"/>
</dbReference>
<dbReference type="KEGG" id="dpx:DAPPUDRAFT_226387"/>
<dbReference type="OMA" id="SFGNKRY"/>
<dbReference type="PIRSF" id="PIRSF036949">
    <property type="entry name" value="RPA32"/>
    <property type="match status" value="1"/>
</dbReference>
<evidence type="ECO:0000256" key="1">
    <source>
        <dbReference type="ARBA" id="ARBA00004123"/>
    </source>
</evidence>
<evidence type="ECO:0000256" key="3">
    <source>
        <dbReference type="ARBA" id="ARBA00022705"/>
    </source>
</evidence>
<proteinExistence type="inferred from homology"/>
<gene>
    <name evidence="8" type="ORF">DAPPUDRAFT_226387</name>
</gene>
<dbReference type="GO" id="GO:0035861">
    <property type="term" value="C:site of double-strand break"/>
    <property type="evidence" value="ECO:0000318"/>
    <property type="project" value="GO_Central"/>
</dbReference>
<dbReference type="PANTHER" id="PTHR13989:SF16">
    <property type="entry name" value="REPLICATION PROTEIN A2"/>
    <property type="match status" value="1"/>
</dbReference>
<dbReference type="OrthoDB" id="25571at2759"/>
<sequence length="275" mass="29976">MWDQSASDFGNGTMAGGFFNAGTPGGTVNTPGEKKGGAQRAHNIIPVNIKDILDEVDEKLKIEDTEAHMVTFVGTVEQIESKQTNVSYTVRDDTGSIEVVQWIEGEGNVQSPFQVVEGNFCRVVGSIRQTQDRRHVMAFRVAKLTTANEITTHLLETQWVRMKLRQMKRKMGEGTGQSMNNSVMGGGMTGPLASSSSATSNVANGIMSGLSSFQSMVYTIIQATTAETGMEKSQIYNSVRGRMIPRDVDAALEFLCSEGHIYSTVDEDHFKSTDS</sequence>
<dbReference type="STRING" id="6669.E9GYP5"/>
<dbReference type="FunCoup" id="E9GYP5">
    <property type="interactions" value="1223"/>
</dbReference>
<evidence type="ECO:0000259" key="6">
    <source>
        <dbReference type="Pfam" id="PF01336"/>
    </source>
</evidence>